<evidence type="ECO:0000259" key="2">
    <source>
        <dbReference type="PROSITE" id="PS50975"/>
    </source>
</evidence>
<dbReference type="Proteomes" id="UP000049983">
    <property type="component" value="Unassembled WGS sequence"/>
</dbReference>
<evidence type="ECO:0000313" key="4">
    <source>
        <dbReference type="Proteomes" id="UP000049983"/>
    </source>
</evidence>
<evidence type="ECO:0000256" key="1">
    <source>
        <dbReference type="PROSITE-ProRule" id="PRU00409"/>
    </source>
</evidence>
<accession>A0A0M6ZCP8</accession>
<dbReference type="EMBL" id="CXWC01000011">
    <property type="protein sequence ID" value="CTQ74626.1"/>
    <property type="molecule type" value="Genomic_DNA"/>
</dbReference>
<protein>
    <submittedName>
        <fullName evidence="3">Carbamoyl phosphate synthase-like protein</fullName>
    </submittedName>
</protein>
<sequence>MKPVQNAKTVLIGFADALAAPEVFFSLYHKGYKVRVFQRQDTVAPLSKILPVGEPFLIHAPEQSADLATRDLANLLRNNPDIDAMLALDDTSLWLANEALNSLGDAERKPVLANAVGVQKDIALDKARQIEAAEAAGLAVPPTIVASSRDEIFKASKFPAIVKPARAVSLDHAGRIRKGDAHYLFDQTDLETLPGEQAFSFPVLVQPLIHGTGEGVFGFAGKDGVAQVFGHRRIRMMNPHGSGASACCATRPADDLIDKVKTFIASIGWQGPFMVELLTDEEGNSWFIELNGRLWGSTALTRRNGYDYPGWAVEQAFDPGFHPDASPGSPDDRRVRHLGREILHLLFVIKGPKSKFHAERWPNFFRSACGVFSLHSPSGFYNYDRAFPLFFLREAAFTVVKGIRGRNR</sequence>
<dbReference type="STRING" id="311410.LA5095_00982"/>
<dbReference type="GO" id="GO:0005524">
    <property type="term" value="F:ATP binding"/>
    <property type="evidence" value="ECO:0007669"/>
    <property type="project" value="UniProtKB-UniRule"/>
</dbReference>
<keyword evidence="4" id="KW-1185">Reference proteome</keyword>
<dbReference type="InterPro" id="IPR011761">
    <property type="entry name" value="ATP-grasp"/>
</dbReference>
<gene>
    <name evidence="3" type="ORF">LA5096_04120</name>
</gene>
<dbReference type="SUPFAM" id="SSF56059">
    <property type="entry name" value="Glutathione synthetase ATP-binding domain-like"/>
    <property type="match status" value="1"/>
</dbReference>
<keyword evidence="1" id="KW-0067">ATP-binding</keyword>
<reference evidence="4" key="1">
    <citation type="submission" date="2015-07" db="EMBL/GenBank/DDBJ databases">
        <authorList>
            <person name="Rodrigo-Torres Lidia"/>
            <person name="Arahal R.David."/>
        </authorList>
    </citation>
    <scope>NUCLEOTIDE SEQUENCE [LARGE SCALE GENOMIC DNA]</scope>
    <source>
        <strain evidence="4">CECT 5096</strain>
    </source>
</reference>
<name>A0A0M6ZCP8_9HYPH</name>
<organism evidence="3 4">
    <name type="scientific">Roseibium album</name>
    <dbReference type="NCBI Taxonomy" id="311410"/>
    <lineage>
        <taxon>Bacteria</taxon>
        <taxon>Pseudomonadati</taxon>
        <taxon>Pseudomonadota</taxon>
        <taxon>Alphaproteobacteria</taxon>
        <taxon>Hyphomicrobiales</taxon>
        <taxon>Stappiaceae</taxon>
        <taxon>Roseibium</taxon>
    </lineage>
</organism>
<keyword evidence="1" id="KW-0547">Nucleotide-binding</keyword>
<dbReference type="AlphaFoldDB" id="A0A0M6ZCP8"/>
<proteinExistence type="predicted"/>
<dbReference type="Gene3D" id="3.30.470.20">
    <property type="entry name" value="ATP-grasp fold, B domain"/>
    <property type="match status" value="1"/>
</dbReference>
<feature type="domain" description="ATP-grasp" evidence="2">
    <location>
        <begin position="130"/>
        <end position="317"/>
    </location>
</feature>
<dbReference type="GO" id="GO:0046872">
    <property type="term" value="F:metal ion binding"/>
    <property type="evidence" value="ECO:0007669"/>
    <property type="project" value="InterPro"/>
</dbReference>
<dbReference type="PROSITE" id="PS50975">
    <property type="entry name" value="ATP_GRASP"/>
    <property type="match status" value="1"/>
</dbReference>
<evidence type="ECO:0000313" key="3">
    <source>
        <dbReference type="EMBL" id="CTQ74626.1"/>
    </source>
</evidence>